<organism evidence="2 3">
    <name type="scientific">Pseudonocardia endophytica</name>
    <dbReference type="NCBI Taxonomy" id="401976"/>
    <lineage>
        <taxon>Bacteria</taxon>
        <taxon>Bacillati</taxon>
        <taxon>Actinomycetota</taxon>
        <taxon>Actinomycetes</taxon>
        <taxon>Pseudonocardiales</taxon>
        <taxon>Pseudonocardiaceae</taxon>
        <taxon>Pseudonocardia</taxon>
    </lineage>
</organism>
<dbReference type="Gene3D" id="1.10.260.40">
    <property type="entry name" value="lambda repressor-like DNA-binding domains"/>
    <property type="match status" value="1"/>
</dbReference>
<dbReference type="Proteomes" id="UP000295560">
    <property type="component" value="Unassembled WGS sequence"/>
</dbReference>
<feature type="domain" description="HTH cro/C1-type" evidence="1">
    <location>
        <begin position="23"/>
        <end position="84"/>
    </location>
</feature>
<dbReference type="GO" id="GO:0003677">
    <property type="term" value="F:DNA binding"/>
    <property type="evidence" value="ECO:0007669"/>
    <property type="project" value="InterPro"/>
</dbReference>
<proteinExistence type="predicted"/>
<name>A0A4R1HUV7_PSEEN</name>
<dbReference type="CDD" id="cd00093">
    <property type="entry name" value="HTH_XRE"/>
    <property type="match status" value="1"/>
</dbReference>
<dbReference type="InterPro" id="IPR001387">
    <property type="entry name" value="Cro/C1-type_HTH"/>
</dbReference>
<sequence length="353" mass="38686">MSVTGWATTRDTGALASAQLAARLRALRRSHWPDRPVRQAELAAAFDVSPSSISSWEKTDAPTLPPEHRLDMYARFFATRRSVLGASPSLLADSTLTDDESTLRDALYRELMAQHGLATGLDAQPDDIDDFWTFADGGPIRVVCGVLDEAERGPSADAASPHYVELGAYADLDALFELSGHLRMRNPSSDVRVVRADRYDAEDLQAHVVLLGNPARRGGGGGLVVEESIPVRRRTVDDAVGDVFEPVHDGGELRPRFSDGRLVEDVGMFARTRNPWYSTRTLTVCSGLYTRGVYAAVRCLTDAGLGEENAHYLRGLAARADTFGVVMRVRTADHIVPTPDLRDPRNRLFEFPA</sequence>
<dbReference type="SMART" id="SM00530">
    <property type="entry name" value="HTH_XRE"/>
    <property type="match status" value="1"/>
</dbReference>
<dbReference type="InterPro" id="IPR010982">
    <property type="entry name" value="Lambda_DNA-bd_dom_sf"/>
</dbReference>
<protein>
    <submittedName>
        <fullName evidence="2">Helix-turn-helix protein</fullName>
    </submittedName>
</protein>
<dbReference type="AlphaFoldDB" id="A0A4R1HUV7"/>
<comment type="caution">
    <text evidence="2">The sequence shown here is derived from an EMBL/GenBank/DDBJ whole genome shotgun (WGS) entry which is preliminary data.</text>
</comment>
<gene>
    <name evidence="2" type="ORF">EV378_5212</name>
</gene>
<accession>A0A4R1HUV7</accession>
<evidence type="ECO:0000259" key="1">
    <source>
        <dbReference type="SMART" id="SM00530"/>
    </source>
</evidence>
<evidence type="ECO:0000313" key="3">
    <source>
        <dbReference type="Proteomes" id="UP000295560"/>
    </source>
</evidence>
<dbReference type="EMBL" id="SMFZ01000002">
    <property type="protein sequence ID" value="TCK21232.1"/>
    <property type="molecule type" value="Genomic_DNA"/>
</dbReference>
<dbReference type="OrthoDB" id="3658635at2"/>
<dbReference type="RefSeq" id="WP_132430007.1">
    <property type="nucleotide sequence ID" value="NZ_SMFZ01000002.1"/>
</dbReference>
<evidence type="ECO:0000313" key="2">
    <source>
        <dbReference type="EMBL" id="TCK21232.1"/>
    </source>
</evidence>
<keyword evidence="3" id="KW-1185">Reference proteome</keyword>
<reference evidence="2 3" key="1">
    <citation type="submission" date="2019-03" db="EMBL/GenBank/DDBJ databases">
        <title>Sequencing the genomes of 1000 actinobacteria strains.</title>
        <authorList>
            <person name="Klenk H.-P."/>
        </authorList>
    </citation>
    <scope>NUCLEOTIDE SEQUENCE [LARGE SCALE GENOMIC DNA]</scope>
    <source>
        <strain evidence="2 3">DSM 44969</strain>
    </source>
</reference>
<dbReference type="SUPFAM" id="SSF47413">
    <property type="entry name" value="lambda repressor-like DNA-binding domains"/>
    <property type="match status" value="1"/>
</dbReference>